<dbReference type="GO" id="GO:0052381">
    <property type="term" value="F:tRNA dimethylallyltransferase activity"/>
    <property type="evidence" value="ECO:0007669"/>
    <property type="project" value="UniProtKB-UniRule"/>
</dbReference>
<dbReference type="HAMAP" id="MF_00185">
    <property type="entry name" value="IPP_trans"/>
    <property type="match status" value="1"/>
</dbReference>
<sequence>MNSLFRRLKFRIQSTMSIPRGNKSEKQVISIIGTTGVGKSQLSIELARRFNGEIINADSMQMYHGLDQITNKHPTEERLGVPHHVMDHVKWEEQYYIHRFKRECENAMKKCWDDGKIPILVGGTHYYLQSVLFDNKTIGSNDEVEVDASKLTKEQKEILNGDSNIIYEKLKEMDPVISQKFHPNDTRRIKRALEVCYVFNEPASSVYGRQRETNDSNGTSLKYDTLFFWVYSKLPQLDTRLDSRVDKMMYNGGLTELGELYKFYQKEILVGNETVEKMDSGVWQVIGFKEFLPYLNKHGPDTLIAIDSAVDTKERNEAIDKLLMEKEFAQCCDEMKLKTRRYARKQIKWIKNLLGPQLKEEEANGFVKFGKIYVLDATNLSLWNEGVGKRGKQICEEFLRLGYVKQFVDIPDSLNDEKLIIEKSPNKAENWVHHVCEICTDRETGKPLVYVGDQWEIHLKSKKHRHNLNRGKRKREYEEWLKKKNVK</sequence>
<dbReference type="Gene3D" id="3.40.50.300">
    <property type="entry name" value="P-loop containing nucleotide triphosphate hydrolases"/>
    <property type="match status" value="1"/>
</dbReference>
<dbReference type="STRING" id="4909.A0A2U9RBE5"/>
<dbReference type="Gene3D" id="1.10.20.140">
    <property type="match status" value="1"/>
</dbReference>
<dbReference type="GO" id="GO:0006400">
    <property type="term" value="P:tRNA modification"/>
    <property type="evidence" value="ECO:0007669"/>
    <property type="project" value="TreeGrafter"/>
</dbReference>
<dbReference type="Gene3D" id="3.30.160.60">
    <property type="entry name" value="Classic Zinc Finger"/>
    <property type="match status" value="1"/>
</dbReference>
<keyword evidence="5" id="KW-0963">Cytoplasm</keyword>
<dbReference type="PIRSF" id="PIRSF039110">
    <property type="entry name" value="IPP_transferase"/>
    <property type="match status" value="1"/>
</dbReference>
<proteinExistence type="inferred from homology"/>
<evidence type="ECO:0000256" key="4">
    <source>
        <dbReference type="ARBA" id="ARBA00022840"/>
    </source>
</evidence>
<dbReference type="Proteomes" id="UP000249293">
    <property type="component" value="Chromosome 5"/>
</dbReference>
<comment type="catalytic activity">
    <reaction evidence="5 6">
        <text>adenosine(37) in tRNA + dimethylallyl diphosphate = N(6)-dimethylallyladenosine(37) in tRNA + diphosphate</text>
        <dbReference type="Rhea" id="RHEA:26482"/>
        <dbReference type="Rhea" id="RHEA-COMP:10162"/>
        <dbReference type="Rhea" id="RHEA-COMP:10375"/>
        <dbReference type="ChEBI" id="CHEBI:33019"/>
        <dbReference type="ChEBI" id="CHEBI:57623"/>
        <dbReference type="ChEBI" id="CHEBI:74411"/>
        <dbReference type="ChEBI" id="CHEBI:74415"/>
        <dbReference type="EC" id="2.5.1.75"/>
    </reaction>
</comment>
<dbReference type="GO" id="GO:0005524">
    <property type="term" value="F:ATP binding"/>
    <property type="evidence" value="ECO:0007669"/>
    <property type="project" value="UniProtKB-UniRule"/>
</dbReference>
<dbReference type="RefSeq" id="XP_029323645.1">
    <property type="nucleotide sequence ID" value="XM_029467785.1"/>
</dbReference>
<dbReference type="PANTHER" id="PTHR11088:SF89">
    <property type="entry name" value="TRNA DIMETHYLALLYLTRANSFERASE"/>
    <property type="match status" value="1"/>
</dbReference>
<keyword evidence="4 5" id="KW-0067">ATP-binding</keyword>
<evidence type="ECO:0000256" key="3">
    <source>
        <dbReference type="ARBA" id="ARBA00022741"/>
    </source>
</evidence>
<dbReference type="InterPro" id="IPR039657">
    <property type="entry name" value="Dimethylallyltransferase"/>
</dbReference>
<dbReference type="InterPro" id="IPR018022">
    <property type="entry name" value="IPT"/>
</dbReference>
<dbReference type="GeneID" id="40386028"/>
<name>A0A2U9RBE5_PICKU</name>
<keyword evidence="2 5" id="KW-0808">Transferase</keyword>
<dbReference type="AlphaFoldDB" id="A0A2U9RBE5"/>
<organism evidence="8 9">
    <name type="scientific">Pichia kudriavzevii</name>
    <name type="common">Yeast</name>
    <name type="synonym">Issatchenkia orientalis</name>
    <dbReference type="NCBI Taxonomy" id="4909"/>
    <lineage>
        <taxon>Eukaryota</taxon>
        <taxon>Fungi</taxon>
        <taxon>Dikarya</taxon>
        <taxon>Ascomycota</taxon>
        <taxon>Saccharomycotina</taxon>
        <taxon>Pichiomycetes</taxon>
        <taxon>Pichiales</taxon>
        <taxon>Pichiaceae</taxon>
        <taxon>Pichia</taxon>
    </lineage>
</organism>
<evidence type="ECO:0000256" key="6">
    <source>
        <dbReference type="RuleBase" id="RU003783"/>
    </source>
</evidence>
<comment type="function">
    <text evidence="5">Catalyzes the transfer of a dimethylallyl group onto the adenine at position 37.</text>
</comment>
<dbReference type="OrthoDB" id="775260at2759"/>
<dbReference type="GO" id="GO:0005739">
    <property type="term" value="C:mitochondrion"/>
    <property type="evidence" value="ECO:0007669"/>
    <property type="project" value="TreeGrafter"/>
</dbReference>
<evidence type="ECO:0000256" key="1">
    <source>
        <dbReference type="ARBA" id="ARBA00005842"/>
    </source>
</evidence>
<dbReference type="InterPro" id="IPR027417">
    <property type="entry name" value="P-loop_NTPase"/>
</dbReference>
<dbReference type="NCBIfam" id="TIGR00174">
    <property type="entry name" value="miaA"/>
    <property type="match status" value="1"/>
</dbReference>
<keyword evidence="3 5" id="KW-0547">Nucleotide-binding</keyword>
<dbReference type="Pfam" id="PF01715">
    <property type="entry name" value="IPPT"/>
    <property type="match status" value="1"/>
</dbReference>
<accession>A0A2U9RBE5</accession>
<dbReference type="EMBL" id="CP028777">
    <property type="protein sequence ID" value="AWU78169.1"/>
    <property type="molecule type" value="Genomic_DNA"/>
</dbReference>
<dbReference type="InterPro" id="IPR030666">
    <property type="entry name" value="IPP_transferase_euk"/>
</dbReference>
<dbReference type="VEuPathDB" id="FungiDB:C5L36_0E02330"/>
<dbReference type="PANTHER" id="PTHR11088">
    <property type="entry name" value="TRNA DIMETHYLALLYLTRANSFERASE"/>
    <property type="match status" value="1"/>
</dbReference>
<keyword evidence="5 6" id="KW-0819">tRNA processing</keyword>
<reference evidence="8 9" key="1">
    <citation type="submission" date="2018-06" db="EMBL/GenBank/DDBJ databases">
        <title>Population genomics shows no distinction between pathogenic Candida krusei and environmental Pichia kudriavzevii: One species, four names.</title>
        <authorList>
            <person name="Douglass A.P."/>
            <person name="Offei B."/>
            <person name="Braun-Galleani S."/>
            <person name="Coughlan A.Y."/>
            <person name="Martos A."/>
            <person name="Ortiz-Merino R.A."/>
            <person name="Byrne K.P."/>
            <person name="Wolfe K.H."/>
        </authorList>
    </citation>
    <scope>NUCLEOTIDE SEQUENCE [LARGE SCALE GENOMIC DNA]</scope>
    <source>
        <strain evidence="8 9">CBS573</strain>
    </source>
</reference>
<dbReference type="EC" id="2.5.1.75" evidence="5 6"/>
<keyword evidence="9" id="KW-1185">Reference proteome</keyword>
<evidence type="ECO:0000313" key="8">
    <source>
        <dbReference type="EMBL" id="AWU78169.1"/>
    </source>
</evidence>
<dbReference type="KEGG" id="pkz:C5L36_0E02330"/>
<protein>
    <recommendedName>
        <fullName evidence="5 6">tRNA dimethylallyltransferase</fullName>
        <ecNumber evidence="5 6">2.5.1.75</ecNumber>
    </recommendedName>
</protein>
<evidence type="ECO:0000256" key="5">
    <source>
        <dbReference type="PIRNR" id="PIRNR039110"/>
    </source>
</evidence>
<evidence type="ECO:0000313" key="9">
    <source>
        <dbReference type="Proteomes" id="UP000249293"/>
    </source>
</evidence>
<gene>
    <name evidence="8" type="ORF">C5L36_0E02330</name>
</gene>
<comment type="similarity">
    <text evidence="1 5 7">Belongs to the IPP transferase family.</text>
</comment>
<evidence type="ECO:0000256" key="7">
    <source>
        <dbReference type="RuleBase" id="RU003785"/>
    </source>
</evidence>
<evidence type="ECO:0000256" key="2">
    <source>
        <dbReference type="ARBA" id="ARBA00022679"/>
    </source>
</evidence>
<dbReference type="SUPFAM" id="SSF52540">
    <property type="entry name" value="P-loop containing nucleoside triphosphate hydrolases"/>
    <property type="match status" value="1"/>
</dbReference>